<dbReference type="Proteomes" id="UP000789920">
    <property type="component" value="Unassembled WGS sequence"/>
</dbReference>
<feature type="non-terminal residue" evidence="1">
    <location>
        <position position="261"/>
    </location>
</feature>
<proteinExistence type="predicted"/>
<comment type="caution">
    <text evidence="1">The sequence shown here is derived from an EMBL/GenBank/DDBJ whole genome shotgun (WGS) entry which is preliminary data.</text>
</comment>
<organism evidence="1 2">
    <name type="scientific">Racocetra persica</name>
    <dbReference type="NCBI Taxonomy" id="160502"/>
    <lineage>
        <taxon>Eukaryota</taxon>
        <taxon>Fungi</taxon>
        <taxon>Fungi incertae sedis</taxon>
        <taxon>Mucoromycota</taxon>
        <taxon>Glomeromycotina</taxon>
        <taxon>Glomeromycetes</taxon>
        <taxon>Diversisporales</taxon>
        <taxon>Gigasporaceae</taxon>
        <taxon>Racocetra</taxon>
    </lineage>
</organism>
<evidence type="ECO:0000313" key="2">
    <source>
        <dbReference type="Proteomes" id="UP000789920"/>
    </source>
</evidence>
<reference evidence="1" key="1">
    <citation type="submission" date="2021-06" db="EMBL/GenBank/DDBJ databases">
        <authorList>
            <person name="Kallberg Y."/>
            <person name="Tangrot J."/>
            <person name="Rosling A."/>
        </authorList>
    </citation>
    <scope>NUCLEOTIDE SEQUENCE</scope>
    <source>
        <strain evidence="1">MA461A</strain>
    </source>
</reference>
<protein>
    <submittedName>
        <fullName evidence="1">8882_t:CDS:1</fullName>
    </submittedName>
</protein>
<accession>A0ACA9NDQ4</accession>
<gene>
    <name evidence="1" type="ORF">RPERSI_LOCUS7875</name>
</gene>
<keyword evidence="2" id="KW-1185">Reference proteome</keyword>
<feature type="non-terminal residue" evidence="1">
    <location>
        <position position="1"/>
    </location>
</feature>
<name>A0ACA9NDQ4_9GLOM</name>
<dbReference type="EMBL" id="CAJVQC010013769">
    <property type="protein sequence ID" value="CAG8651098.1"/>
    <property type="molecule type" value="Genomic_DNA"/>
</dbReference>
<sequence length="261" mass="30217">VLDALRSNLSTSIIKKLNINIDDIDNNTQNSPYEITKSLPRVSLNESFTNMLENLSVDKENASSEESKMMKLILEMTKQVLPQNSSIIEKQESLDAMKGIIQGIKSAIDNWLYPNDKIYTQAIQKELEALFPDKMGRYKKDSKWVGLFAKIENSISAESCKYRESEIIAWKESEKVQWCLENLDSMIKEEDKMYLQIVAKKVFGRQPTRNQYAVTWAILHNLFDPGLVKIKFDEKYLTRKLNAFLQNNDEDNEESQENNES</sequence>
<evidence type="ECO:0000313" key="1">
    <source>
        <dbReference type="EMBL" id="CAG8651098.1"/>
    </source>
</evidence>